<evidence type="ECO:0000313" key="1">
    <source>
        <dbReference type="EMBL" id="QYN80262.1"/>
    </source>
</evidence>
<accession>A0AAE7WG86</accession>
<keyword evidence="2" id="KW-1185">Reference proteome</keyword>
<dbReference type="KEGG" id="vg:77925640"/>
<dbReference type="EMBL" id="MZ348423">
    <property type="protein sequence ID" value="QYN80262.1"/>
    <property type="molecule type" value="Genomic_DNA"/>
</dbReference>
<dbReference type="RefSeq" id="YP_010650068.1">
    <property type="nucleotide sequence ID" value="NC_070776.1"/>
</dbReference>
<reference evidence="2" key="1">
    <citation type="journal article" date="2021" name="Viruses">
        <title>Novel Viruses That Lyse Plant and Human Strains of Kosakonia cowanii.</title>
        <authorList>
            <person name="Petrzik K."/>
            <person name="Brazdova S."/>
            <person name="Krawczyk K."/>
        </authorList>
    </citation>
    <scope>NUCLEOTIDE SEQUENCE [LARGE SCALE GENOMIC DNA]</scope>
</reference>
<organism evidence="1 2">
    <name type="scientific">Kosakonia phage 305</name>
    <dbReference type="NCBI Taxonomy" id="2863193"/>
    <lineage>
        <taxon>Viruses</taxon>
        <taxon>Duplodnaviria</taxon>
        <taxon>Heunggongvirae</taxon>
        <taxon>Uroviricota</taxon>
        <taxon>Caudoviricetes</taxon>
        <taxon>Pantevenvirales</taxon>
        <taxon>Straboviridae</taxon>
        <taxon>Tevenvirinae</taxon>
        <taxon>Kanagawavirus</taxon>
        <taxon>Kanagawavirus threeohfive</taxon>
    </lineage>
</organism>
<protein>
    <submittedName>
        <fullName evidence="1">Uncharacterized protein</fullName>
    </submittedName>
</protein>
<dbReference type="Proteomes" id="UP000828441">
    <property type="component" value="Segment"/>
</dbReference>
<name>A0AAE7WG86_9CAUD</name>
<proteinExistence type="predicted"/>
<sequence length="92" mass="10283">MKLIKNEIDEVAAYSVSSLRIESVLNMIYKELSYASFKSAVSILKNAKEAAEDGKLEFVVSLSGGKDLKPYIERLGFVMSQGDFNSHWVISF</sequence>
<dbReference type="GeneID" id="77925640"/>
<evidence type="ECO:0000313" key="2">
    <source>
        <dbReference type="Proteomes" id="UP000828441"/>
    </source>
</evidence>